<protein>
    <submittedName>
        <fullName evidence="1">Urea ABC transporter substrate-binding protein</fullName>
    </submittedName>
</protein>
<proteinExistence type="predicted"/>
<comment type="caution">
    <text evidence="1">The sequence shown here is derived from an EMBL/GenBank/DDBJ whole genome shotgun (WGS) entry which is preliminary data.</text>
</comment>
<dbReference type="InterPro" id="IPR028082">
    <property type="entry name" value="Peripla_BP_I"/>
</dbReference>
<name>A0A849C7T4_9NOCA</name>
<dbReference type="EMBL" id="JABELX010000016">
    <property type="protein sequence ID" value="NNH74833.1"/>
    <property type="molecule type" value="Genomic_DNA"/>
</dbReference>
<dbReference type="Proteomes" id="UP000586827">
    <property type="component" value="Unassembled WGS sequence"/>
</dbReference>
<evidence type="ECO:0000313" key="2">
    <source>
        <dbReference type="Proteomes" id="UP000586827"/>
    </source>
</evidence>
<gene>
    <name evidence="1" type="primary">urtA</name>
    <name evidence="1" type="ORF">HLB23_34135</name>
</gene>
<dbReference type="GO" id="GO:0006865">
    <property type="term" value="P:amino acid transport"/>
    <property type="evidence" value="ECO:0007669"/>
    <property type="project" value="InterPro"/>
</dbReference>
<dbReference type="PANTHER" id="PTHR47628">
    <property type="match status" value="1"/>
</dbReference>
<dbReference type="Pfam" id="PF13433">
    <property type="entry name" value="Peripla_BP_5"/>
    <property type="match status" value="1"/>
</dbReference>
<dbReference type="SUPFAM" id="SSF53822">
    <property type="entry name" value="Periplasmic binding protein-like I"/>
    <property type="match status" value="1"/>
</dbReference>
<keyword evidence="2" id="KW-1185">Reference proteome</keyword>
<organism evidence="1 2">
    <name type="scientific">Nocardia uniformis</name>
    <dbReference type="NCBI Taxonomy" id="53432"/>
    <lineage>
        <taxon>Bacteria</taxon>
        <taxon>Bacillati</taxon>
        <taxon>Actinomycetota</taxon>
        <taxon>Actinomycetes</taxon>
        <taxon>Mycobacteriales</taxon>
        <taxon>Nocardiaceae</taxon>
        <taxon>Nocardia</taxon>
    </lineage>
</organism>
<dbReference type="PANTHER" id="PTHR47628:SF1">
    <property type="entry name" value="ALIPHATIC AMIDASE EXPRESSION-REGULATING PROTEIN"/>
    <property type="match status" value="1"/>
</dbReference>
<dbReference type="InterPro" id="IPR000709">
    <property type="entry name" value="Leu_Ile_Val-bd"/>
</dbReference>
<evidence type="ECO:0000313" key="1">
    <source>
        <dbReference type="EMBL" id="NNH74833.1"/>
    </source>
</evidence>
<dbReference type="InterPro" id="IPR017777">
    <property type="entry name" value="ABC_urea-bd_UrtA"/>
</dbReference>
<reference evidence="1 2" key="1">
    <citation type="submission" date="2020-05" db="EMBL/GenBank/DDBJ databases">
        <title>MicrobeNet Type strains.</title>
        <authorList>
            <person name="Nicholson A.C."/>
        </authorList>
    </citation>
    <scope>NUCLEOTIDE SEQUENCE [LARGE SCALE GENOMIC DNA]</scope>
    <source>
        <strain evidence="1 2">JCM 3224</strain>
    </source>
</reference>
<dbReference type="PROSITE" id="PS51257">
    <property type="entry name" value="PROKAR_LIPOPROTEIN"/>
    <property type="match status" value="1"/>
</dbReference>
<dbReference type="AlphaFoldDB" id="A0A849C7T4"/>
<dbReference type="PRINTS" id="PR00337">
    <property type="entry name" value="LEUILEVALBP"/>
</dbReference>
<accession>A0A849C7T4</accession>
<dbReference type="CDD" id="cd06355">
    <property type="entry name" value="PBP1_FmdD-like"/>
    <property type="match status" value="1"/>
</dbReference>
<sequence length="426" mass="45536">MQDSRDLSRAPSRRLMKAIAVPTAVALSALLLTGCGSRDSDSASGSNAKSCVDTSRDTIKIGSLHSLTGTMAISEVTVANSTKLAVDQINAAGGVLGKQVELVLEDGASDPKTFAEKAEKLISSDCVAAVFGGWTSSSRKAMKPKFESLNSLLYYPVQYEGLEDSKNIFYTGATTNQQIIPGLEYLKQQGITSVYLVGSDYVFPQTANREIKAWAEANGMEVKGEDYAPLGSTDFSTIVNKVRTAKAGAVFNTLNGDSNVAFFREYANAGLNVQTMPVVSVSIAEEEIAGIGVQNILGQLTAWNYYQTVDSPANKAFVEAYKAAFGANKPTSDPMEAAYTSVYLWKNTVEKAKSFAVADIQAAADGVSFDAPEGTVTIDGSNHHITKTARVGEIRADGLIYTVWDSGEPIVPDPYLKSYEWAKGLK</sequence>
<dbReference type="NCBIfam" id="TIGR03407">
    <property type="entry name" value="urea_ABC_UrtA"/>
    <property type="match status" value="1"/>
</dbReference>
<dbReference type="Gene3D" id="3.40.50.2300">
    <property type="match status" value="2"/>
</dbReference>